<dbReference type="GO" id="GO:0043025">
    <property type="term" value="C:neuronal cell body"/>
    <property type="evidence" value="ECO:0007669"/>
    <property type="project" value="TreeGrafter"/>
</dbReference>
<dbReference type="GO" id="GO:0000226">
    <property type="term" value="P:microtubule cytoskeleton organization"/>
    <property type="evidence" value="ECO:0007669"/>
    <property type="project" value="InterPro"/>
</dbReference>
<feature type="region of interest" description="Disordered" evidence="1">
    <location>
        <begin position="957"/>
        <end position="1070"/>
    </location>
</feature>
<name>A0A8S1C5W9_9INSE</name>
<feature type="region of interest" description="Disordered" evidence="1">
    <location>
        <begin position="1350"/>
        <end position="1588"/>
    </location>
</feature>
<evidence type="ECO:0000256" key="1">
    <source>
        <dbReference type="SAM" id="MobiDB-lite"/>
    </source>
</evidence>
<sequence>MEEASASSTAPPAAPGPEVAPPGPPPAPSPLSGGYLLIILGEPHCEEHKDIILQRLAKGFLSWDSDVCHVDLEKELLHLAAQKPDGEESKNGERLIQFASESLVTEVLIQPQTTTLIQCARNLLSSFTRHRHIIHAGYTFAGNGSWALQDGTFSLLDFLDALREPEPQRVIRAYENNVSIDIQCSAEGEWSTAKITKEPGTKGCMVRVNPDDKMTAGSPGITQFVEYISNFLVPARIEELLEPSDVVGNIRFSHPTLYVFPGGQGDAALFGINGFNMLVDGGYSRKSCFWDFTRHLDRLDAVMVTRINNSNVGGIASVLKRKTLGYVYPQIGHFFCNMQERRSLPSPDGDKDRDPLLIDLLDEGHSLIANLRLLELKPHACYRDSVIEPINLYHKVGHGKLDMYVLSPAKDSKDVREFLAKWSTNDQKLFTSKTSKLDSQFPLYNMTSICALLVWQPANPTDTITRILFPGSTPQHKIFEGLEKIKHLEFLKFPTCTAKSMALSAAPKPKSKLFDKPAIETKVKKITPAIEKSIPIEPKSKLIEAEKNNKNNLSSQRVERKSTSKQEDKKDSPPTPKKAVEAKPKIEKVKRSRSPTIPPAKSDKEANNRKVLESKIEKSKTSTVKSAPKREPPKETKAVSEKKFVSLKKPKVAPPAKPSPPVSPKKQLKPKSSPKKVLKREVKSTTKKVEKVIKAKAPPALADDKPGESKVETEEPKPAHVEIEAVDDVLTATIVKEAEAAEEQSVEAADGEAPSALQSQAEDVTEEDILSDKQGDADEKVSETEGDIDTQVDEEMVTDDGENKHIRDEEESEKERAKKDNAEAEGVDAQIEEQEEEKQLEADIPEVTDAGVEVTTEIVLTETPEKEIEIKEGQGEQDQEVLDAKEKPVIVEKREDISEDKHPEIIKEKEAEEEVKDTADETVAPVQSDENQIEVKDVTPELCGVVDVIAATVADEQTVEEKEGKDISEETKQKIEGEVKEIITSAQSKVAEEDATKETRETESVAVEVDAADTKIDVSSEKQKEDSPQEDKKDIKMEEGTNTKSQPDEKLSAMETSATTAPSMPEDEKIDDKIILDGIVEEKVEEKLVVAEVKEAAAPTIEPLKAIQLEQTHLQHHRDLVKTPDEVADLPMHEEVDGVLFDSSDDKKNDEDKIEQSPESLANKAAAKIDESVPQENVNTIEVAAEGTEVIESTPEQNEEQTKEIIGIKEMQKSAIDEKEVDTTLESKHDEKPTEAGSSLQKDMDEDVKEEVDAVPIGQYDEVEEAVGQEIKNVEDEKKDEEKKTPSPIQETKIDQKNDDAVDSATAQNGLELSDFEKVIDEEYGIKTQMKPAAEELSIKAEAVVEVQSLSISTKCPDKEALDTEEKDKESPKGDLELAEVETGSDGQLNDLSREKDEFVIDIDEKGSEAVGRRLSQTSPKQDLKLLVEETEEAIKDEPRSVVQKPDLKLEKADSKEPSRPASEELAKAESKEPSRPESADEAKDGSKEPSRPAPTELPKAESKEPSRPESADIAKDGSKRPSRPALYRATKAESKEPSRPESADKRRMVQKPPGLPLQSYRKLNQRASRPESADMKDGSKESSRLPLQSYRKLNQKSHLDPNLQISEGWFKRALPACLCRAIESRIKRAFSA</sequence>
<organism evidence="4 5">
    <name type="scientific">Cloeon dipterum</name>
    <dbReference type="NCBI Taxonomy" id="197152"/>
    <lineage>
        <taxon>Eukaryota</taxon>
        <taxon>Metazoa</taxon>
        <taxon>Ecdysozoa</taxon>
        <taxon>Arthropoda</taxon>
        <taxon>Hexapoda</taxon>
        <taxon>Insecta</taxon>
        <taxon>Pterygota</taxon>
        <taxon>Palaeoptera</taxon>
        <taxon>Ephemeroptera</taxon>
        <taxon>Pisciforma</taxon>
        <taxon>Baetidae</taxon>
        <taxon>Cloeon</taxon>
    </lineage>
</organism>
<feature type="compositionally biased region" description="Basic and acidic residues" evidence="1">
    <location>
        <begin position="1531"/>
        <end position="1548"/>
    </location>
</feature>
<dbReference type="GO" id="GO:0016358">
    <property type="term" value="P:dendrite development"/>
    <property type="evidence" value="ECO:0007669"/>
    <property type="project" value="TreeGrafter"/>
</dbReference>
<feature type="compositionally biased region" description="Basic and acidic residues" evidence="1">
    <location>
        <begin position="1392"/>
        <end position="1412"/>
    </location>
</feature>
<feature type="compositionally biased region" description="Basic and acidic residues" evidence="1">
    <location>
        <begin position="1012"/>
        <end position="1052"/>
    </location>
</feature>
<feature type="compositionally biased region" description="Basic and acidic residues" evidence="1">
    <location>
        <begin position="770"/>
        <end position="783"/>
    </location>
</feature>
<dbReference type="GO" id="GO:0005874">
    <property type="term" value="C:microtubule"/>
    <property type="evidence" value="ECO:0007669"/>
    <property type="project" value="InterPro"/>
</dbReference>
<feature type="compositionally biased region" description="Pro residues" evidence="1">
    <location>
        <begin position="652"/>
        <end position="663"/>
    </location>
</feature>
<feature type="compositionally biased region" description="Basic and acidic residues" evidence="1">
    <location>
        <begin position="628"/>
        <end position="644"/>
    </location>
</feature>
<feature type="compositionally biased region" description="Basic and acidic residues" evidence="1">
    <location>
        <begin position="1569"/>
        <end position="1584"/>
    </location>
</feature>
<feature type="region of interest" description="Disordered" evidence="1">
    <location>
        <begin position="1136"/>
        <end position="1311"/>
    </location>
</feature>
<dbReference type="InterPro" id="IPR057480">
    <property type="entry name" value="MAP1A/B/S-like_MBL"/>
</dbReference>
<dbReference type="Pfam" id="PF25281">
    <property type="entry name" value="MBL_MAP1B"/>
    <property type="match status" value="1"/>
</dbReference>
<feature type="compositionally biased region" description="Basic and acidic residues" evidence="1">
    <location>
        <begin position="1356"/>
        <end position="1376"/>
    </location>
</feature>
<feature type="compositionally biased region" description="Basic and acidic residues" evidence="1">
    <location>
        <begin position="1200"/>
        <end position="1234"/>
    </location>
</feature>
<feature type="compositionally biased region" description="Basic residues" evidence="1">
    <location>
        <begin position="666"/>
        <end position="678"/>
    </location>
</feature>
<dbReference type="GO" id="GO:0005875">
    <property type="term" value="C:microtubule associated complex"/>
    <property type="evidence" value="ECO:0007669"/>
    <property type="project" value="TreeGrafter"/>
</dbReference>
<feature type="compositionally biased region" description="Basic and acidic residues" evidence="1">
    <location>
        <begin position="601"/>
        <end position="620"/>
    </location>
</feature>
<dbReference type="PANTHER" id="PTHR13843:SF12">
    <property type="entry name" value="ATPASE F1_V1_A1 COMPLEX ALPHA_BETA SUBUNIT NUCLEOTIDE-BINDING DOMAIN-CONTAINING PROTEIN"/>
    <property type="match status" value="1"/>
</dbReference>
<feature type="domain" description="Microtubule-associated protein 1B/S N-terminal" evidence="2">
    <location>
        <begin position="36"/>
        <end position="230"/>
    </location>
</feature>
<feature type="compositionally biased region" description="Basic and acidic residues" evidence="1">
    <location>
        <begin position="679"/>
        <end position="693"/>
    </location>
</feature>
<dbReference type="GO" id="GO:0030425">
    <property type="term" value="C:dendrite"/>
    <property type="evidence" value="ECO:0007669"/>
    <property type="project" value="TreeGrafter"/>
</dbReference>
<comment type="caution">
    <text evidence="4">The sequence shown here is derived from an EMBL/GenBank/DDBJ whole genome shotgun (WGS) entry which is preliminary data.</text>
</comment>
<feature type="compositionally biased region" description="Basic and acidic residues" evidence="1">
    <location>
        <begin position="1144"/>
        <end position="1156"/>
    </location>
</feature>
<dbReference type="InterPro" id="IPR056617">
    <property type="entry name" value="MAP1B/S_N"/>
</dbReference>
<reference evidence="4 5" key="1">
    <citation type="submission" date="2020-04" db="EMBL/GenBank/DDBJ databases">
        <authorList>
            <person name="Alioto T."/>
            <person name="Alioto T."/>
            <person name="Gomez Garrido J."/>
        </authorList>
    </citation>
    <scope>NUCLEOTIDE SEQUENCE [LARGE SCALE GENOMIC DNA]</scope>
</reference>
<feature type="compositionally biased region" description="Low complexity" evidence="1">
    <location>
        <begin position="852"/>
        <end position="862"/>
    </location>
</feature>
<feature type="compositionally biased region" description="Acidic residues" evidence="1">
    <location>
        <begin position="823"/>
        <end position="846"/>
    </location>
</feature>
<dbReference type="GO" id="GO:0003779">
    <property type="term" value="F:actin binding"/>
    <property type="evidence" value="ECO:0007669"/>
    <property type="project" value="TreeGrafter"/>
</dbReference>
<dbReference type="OrthoDB" id="5371837at2759"/>
<evidence type="ECO:0000313" key="5">
    <source>
        <dbReference type="Proteomes" id="UP000494165"/>
    </source>
</evidence>
<evidence type="ECO:0008006" key="6">
    <source>
        <dbReference type="Google" id="ProtNLM"/>
    </source>
</evidence>
<feature type="region of interest" description="Disordered" evidence="1">
    <location>
        <begin position="735"/>
        <end position="932"/>
    </location>
</feature>
<dbReference type="GO" id="GO:0005829">
    <property type="term" value="C:cytosol"/>
    <property type="evidence" value="ECO:0007669"/>
    <property type="project" value="TreeGrafter"/>
</dbReference>
<feature type="domain" description="Microtubule-associated protein 1A/B/S-like MBL-like" evidence="3">
    <location>
        <begin position="238"/>
        <end position="502"/>
    </location>
</feature>
<feature type="region of interest" description="Disordered" evidence="1">
    <location>
        <begin position="1"/>
        <end position="27"/>
    </location>
</feature>
<dbReference type="Pfam" id="PF23415">
    <property type="entry name" value="MAPB1_N"/>
    <property type="match status" value="1"/>
</dbReference>
<dbReference type="GO" id="GO:0008017">
    <property type="term" value="F:microtubule binding"/>
    <property type="evidence" value="ECO:0007669"/>
    <property type="project" value="InterPro"/>
</dbReference>
<keyword evidence="5" id="KW-1185">Reference proteome</keyword>
<dbReference type="GO" id="GO:0045202">
    <property type="term" value="C:synapse"/>
    <property type="evidence" value="ECO:0007669"/>
    <property type="project" value="TreeGrafter"/>
</dbReference>
<feature type="compositionally biased region" description="Basic and acidic residues" evidence="1">
    <location>
        <begin position="959"/>
        <end position="981"/>
    </location>
</feature>
<feature type="compositionally biased region" description="Basic and acidic residues" evidence="1">
    <location>
        <begin position="863"/>
        <end position="874"/>
    </location>
</feature>
<feature type="compositionally biased region" description="Basic and acidic residues" evidence="1">
    <location>
        <begin position="801"/>
        <end position="822"/>
    </location>
</feature>
<feature type="compositionally biased region" description="Basic and acidic residues" evidence="1">
    <location>
        <begin position="557"/>
        <end position="589"/>
    </location>
</feature>
<feature type="compositionally biased region" description="Basic and acidic residues" evidence="1">
    <location>
        <begin position="1499"/>
        <end position="1520"/>
    </location>
</feature>
<feature type="compositionally biased region" description="Acidic residues" evidence="1">
    <location>
        <begin position="784"/>
        <end position="800"/>
    </location>
</feature>
<dbReference type="InterPro" id="IPR026074">
    <property type="entry name" value="MAP1"/>
</dbReference>
<feature type="compositionally biased region" description="Low complexity" evidence="1">
    <location>
        <begin position="1"/>
        <end position="11"/>
    </location>
</feature>
<evidence type="ECO:0000313" key="4">
    <source>
        <dbReference type="EMBL" id="CAB3363495.1"/>
    </source>
</evidence>
<gene>
    <name evidence="4" type="ORF">CLODIP_2_CD02259</name>
</gene>
<feature type="compositionally biased region" description="Basic and acidic residues" evidence="1">
    <location>
        <begin position="990"/>
        <end position="1003"/>
    </location>
</feature>
<feature type="compositionally biased region" description="Pro residues" evidence="1">
    <location>
        <begin position="12"/>
        <end position="27"/>
    </location>
</feature>
<dbReference type="Proteomes" id="UP000494165">
    <property type="component" value="Unassembled WGS sequence"/>
</dbReference>
<protein>
    <recommendedName>
        <fullName evidence="6">Microtubule-associated protein futsch</fullName>
    </recommendedName>
</protein>
<feature type="region of interest" description="Disordered" evidence="1">
    <location>
        <begin position="542"/>
        <end position="721"/>
    </location>
</feature>
<accession>A0A8S1C5W9</accession>
<feature type="compositionally biased region" description="Basic and acidic residues" evidence="1">
    <location>
        <begin position="702"/>
        <end position="721"/>
    </location>
</feature>
<evidence type="ECO:0000259" key="2">
    <source>
        <dbReference type="Pfam" id="PF23415"/>
    </source>
</evidence>
<feature type="compositionally biased region" description="Basic and acidic residues" evidence="1">
    <location>
        <begin position="1272"/>
        <end position="1285"/>
    </location>
</feature>
<evidence type="ECO:0000259" key="3">
    <source>
        <dbReference type="Pfam" id="PF25281"/>
    </source>
</evidence>
<proteinExistence type="predicted"/>
<feature type="compositionally biased region" description="Basic and acidic residues" evidence="1">
    <location>
        <begin position="1422"/>
        <end position="1491"/>
    </location>
</feature>
<feature type="compositionally biased region" description="Basic and acidic residues" evidence="1">
    <location>
        <begin position="882"/>
        <end position="910"/>
    </location>
</feature>
<dbReference type="PANTHER" id="PTHR13843">
    <property type="entry name" value="MICROTUBULE-ASSOCIATED PROTEIN"/>
    <property type="match status" value="1"/>
</dbReference>
<dbReference type="EMBL" id="CADEPI010000012">
    <property type="protein sequence ID" value="CAB3363495.1"/>
    <property type="molecule type" value="Genomic_DNA"/>
</dbReference>
<dbReference type="GO" id="GO:0007409">
    <property type="term" value="P:axonogenesis"/>
    <property type="evidence" value="ECO:0007669"/>
    <property type="project" value="TreeGrafter"/>
</dbReference>
<dbReference type="GO" id="GO:0031114">
    <property type="term" value="P:regulation of microtubule depolymerization"/>
    <property type="evidence" value="ECO:0007669"/>
    <property type="project" value="TreeGrafter"/>
</dbReference>